<dbReference type="EC" id="5.2.1.8" evidence="1"/>
<reference evidence="3 4" key="1">
    <citation type="submission" date="2022-12" db="EMBL/GenBank/DDBJ databases">
        <title>Chromosome-level genome assembly of true bugs.</title>
        <authorList>
            <person name="Ma L."/>
            <person name="Li H."/>
        </authorList>
    </citation>
    <scope>NUCLEOTIDE SEQUENCE [LARGE SCALE GENOMIC DNA]</scope>
    <source>
        <strain evidence="3">Lab_2022b</strain>
    </source>
</reference>
<dbReference type="PANTHER" id="PTHR11071:SF561">
    <property type="entry name" value="PEPTIDYL-PROLYL CIS-TRANS ISOMERASE D-RELATED"/>
    <property type="match status" value="1"/>
</dbReference>
<comment type="function">
    <text evidence="1">PPIases accelerate the folding of proteins. It catalyzes the cis-trans isomerization of proline imidic peptide bonds in oligopeptides.</text>
</comment>
<proteinExistence type="inferred from homology"/>
<evidence type="ECO:0000313" key="3">
    <source>
        <dbReference type="EMBL" id="KAK9498458.1"/>
    </source>
</evidence>
<accession>A0AAW1CL96</accession>
<dbReference type="GO" id="GO:0006457">
    <property type="term" value="P:protein folding"/>
    <property type="evidence" value="ECO:0007669"/>
    <property type="project" value="TreeGrafter"/>
</dbReference>
<comment type="caution">
    <text evidence="3">The sequence shown here is derived from an EMBL/GenBank/DDBJ whole genome shotgun (WGS) entry which is preliminary data.</text>
</comment>
<dbReference type="GO" id="GO:0005737">
    <property type="term" value="C:cytoplasm"/>
    <property type="evidence" value="ECO:0007669"/>
    <property type="project" value="TreeGrafter"/>
</dbReference>
<dbReference type="PRINTS" id="PR00153">
    <property type="entry name" value="CSAPPISMRASE"/>
</dbReference>
<dbReference type="Gene3D" id="2.40.100.10">
    <property type="entry name" value="Cyclophilin-like"/>
    <property type="match status" value="1"/>
</dbReference>
<comment type="similarity">
    <text evidence="1">Belongs to the cyclophilin-type PPIase family.</text>
</comment>
<dbReference type="Pfam" id="PF00160">
    <property type="entry name" value="Pro_isomerase"/>
    <property type="match status" value="1"/>
</dbReference>
<keyword evidence="1" id="KW-0413">Isomerase</keyword>
<feature type="domain" description="PPIase cyclophilin-type" evidence="2">
    <location>
        <begin position="1"/>
        <end position="154"/>
    </location>
</feature>
<protein>
    <recommendedName>
        <fullName evidence="1">Peptidyl-prolyl cis-trans isomerase</fullName>
        <shortName evidence="1">PPIase</shortName>
        <ecNumber evidence="1">5.2.1.8</ecNumber>
    </recommendedName>
</protein>
<dbReference type="AlphaFoldDB" id="A0AAW1CL96"/>
<dbReference type="GO" id="GO:0016018">
    <property type="term" value="F:cyclosporin A binding"/>
    <property type="evidence" value="ECO:0007669"/>
    <property type="project" value="TreeGrafter"/>
</dbReference>
<sequence>MKQPIGRLIMEIWMDIAPVTGCNFLNLCKSYGGYSYKHTPFHRIVKGLFFIGGDVVNKSGTGIYSVYGGVNSTFGDENAILEFNGPGVIAAHTVFAGDNHSQFLITFTKLTSMNKNFIVFGRAVGGQRVLDIIEGYGTKGGRPLKDIYITDCGILGGTKVPKPSTMRLPLKISPASSEEKFSLQTVYDPQYKQVIDPYKSNALIREQLIKKARKELKHMKMPIYKLSMDPIDSTANIDCVKAFAKRNKKNERNL</sequence>
<dbReference type="EMBL" id="JAPXFL010000012">
    <property type="protein sequence ID" value="KAK9498458.1"/>
    <property type="molecule type" value="Genomic_DNA"/>
</dbReference>
<dbReference type="InterPro" id="IPR029000">
    <property type="entry name" value="Cyclophilin-like_dom_sf"/>
</dbReference>
<dbReference type="InterPro" id="IPR002130">
    <property type="entry name" value="Cyclophilin-type_PPIase_dom"/>
</dbReference>
<evidence type="ECO:0000313" key="4">
    <source>
        <dbReference type="Proteomes" id="UP001461498"/>
    </source>
</evidence>
<name>A0AAW1CL96_9HEMI</name>
<comment type="catalytic activity">
    <reaction evidence="1">
        <text>[protein]-peptidylproline (omega=180) = [protein]-peptidylproline (omega=0)</text>
        <dbReference type="Rhea" id="RHEA:16237"/>
        <dbReference type="Rhea" id="RHEA-COMP:10747"/>
        <dbReference type="Rhea" id="RHEA-COMP:10748"/>
        <dbReference type="ChEBI" id="CHEBI:83833"/>
        <dbReference type="ChEBI" id="CHEBI:83834"/>
        <dbReference type="EC" id="5.2.1.8"/>
    </reaction>
</comment>
<evidence type="ECO:0000259" key="2">
    <source>
        <dbReference type="PROSITE" id="PS50072"/>
    </source>
</evidence>
<dbReference type="Proteomes" id="UP001461498">
    <property type="component" value="Unassembled WGS sequence"/>
</dbReference>
<dbReference type="PANTHER" id="PTHR11071">
    <property type="entry name" value="PEPTIDYL-PROLYL CIS-TRANS ISOMERASE"/>
    <property type="match status" value="1"/>
</dbReference>
<dbReference type="GO" id="GO:0003755">
    <property type="term" value="F:peptidyl-prolyl cis-trans isomerase activity"/>
    <property type="evidence" value="ECO:0007669"/>
    <property type="project" value="UniProtKB-UniRule"/>
</dbReference>
<evidence type="ECO:0000256" key="1">
    <source>
        <dbReference type="RuleBase" id="RU363019"/>
    </source>
</evidence>
<keyword evidence="4" id="KW-1185">Reference proteome</keyword>
<gene>
    <name evidence="3" type="ORF">O3M35_003093</name>
</gene>
<organism evidence="3 4">
    <name type="scientific">Rhynocoris fuscipes</name>
    <dbReference type="NCBI Taxonomy" id="488301"/>
    <lineage>
        <taxon>Eukaryota</taxon>
        <taxon>Metazoa</taxon>
        <taxon>Ecdysozoa</taxon>
        <taxon>Arthropoda</taxon>
        <taxon>Hexapoda</taxon>
        <taxon>Insecta</taxon>
        <taxon>Pterygota</taxon>
        <taxon>Neoptera</taxon>
        <taxon>Paraneoptera</taxon>
        <taxon>Hemiptera</taxon>
        <taxon>Heteroptera</taxon>
        <taxon>Panheteroptera</taxon>
        <taxon>Cimicomorpha</taxon>
        <taxon>Reduviidae</taxon>
        <taxon>Harpactorinae</taxon>
        <taxon>Harpactorini</taxon>
        <taxon>Rhynocoris</taxon>
    </lineage>
</organism>
<dbReference type="SUPFAM" id="SSF50891">
    <property type="entry name" value="Cyclophilin-like"/>
    <property type="match status" value="1"/>
</dbReference>
<keyword evidence="1" id="KW-0697">Rotamase</keyword>
<dbReference type="PROSITE" id="PS50072">
    <property type="entry name" value="CSA_PPIASE_2"/>
    <property type="match status" value="1"/>
</dbReference>